<dbReference type="EMBL" id="SKFG01000014">
    <property type="protein sequence ID" value="TCZ76074.1"/>
    <property type="molecule type" value="Genomic_DNA"/>
</dbReference>
<proteinExistence type="predicted"/>
<dbReference type="Pfam" id="PF03837">
    <property type="entry name" value="RecT"/>
    <property type="match status" value="1"/>
</dbReference>
<name>A0A4R4E8G3_9BACL</name>
<dbReference type="InterPro" id="IPR018330">
    <property type="entry name" value="RecT_fam"/>
</dbReference>
<evidence type="ECO:0000313" key="2">
    <source>
        <dbReference type="EMBL" id="TCZ76074.1"/>
    </source>
</evidence>
<gene>
    <name evidence="2" type="ORF">E0485_14605</name>
</gene>
<dbReference type="RefSeq" id="WP_132418800.1">
    <property type="nucleotide sequence ID" value="NZ_SKFG01000014.1"/>
</dbReference>
<comment type="caution">
    <text evidence="2">The sequence shown here is derived from an EMBL/GenBank/DDBJ whole genome shotgun (WGS) entry which is preliminary data.</text>
</comment>
<keyword evidence="3" id="KW-1185">Reference proteome</keyword>
<dbReference type="GO" id="GO:0006259">
    <property type="term" value="P:DNA metabolic process"/>
    <property type="evidence" value="ECO:0007669"/>
    <property type="project" value="InterPro"/>
</dbReference>
<reference evidence="2 3" key="1">
    <citation type="submission" date="2019-03" db="EMBL/GenBank/DDBJ databases">
        <authorList>
            <person name="Kim M.K.M."/>
        </authorList>
    </citation>
    <scope>NUCLEOTIDE SEQUENCE [LARGE SCALE GENOMIC DNA]</scope>
    <source>
        <strain evidence="2 3">18JY21-1</strain>
    </source>
</reference>
<feature type="region of interest" description="Disordered" evidence="1">
    <location>
        <begin position="210"/>
        <end position="235"/>
    </location>
</feature>
<dbReference type="OrthoDB" id="2664780at2"/>
<evidence type="ECO:0000256" key="1">
    <source>
        <dbReference type="SAM" id="MobiDB-lite"/>
    </source>
</evidence>
<dbReference type="Proteomes" id="UP000295418">
    <property type="component" value="Unassembled WGS sequence"/>
</dbReference>
<protein>
    <submittedName>
        <fullName evidence="2">Uncharacterized protein</fullName>
    </submittedName>
</protein>
<dbReference type="GO" id="GO:0003677">
    <property type="term" value="F:DNA binding"/>
    <property type="evidence" value="ECO:0007669"/>
    <property type="project" value="InterPro"/>
</dbReference>
<sequence>MTTQLQVFTPEVLQTFKPEVLQVIRTSICPTATDPEFALFAHKCAVYNLDPFKNEIFFIKYGSQARIQFAAEAYLAKAREKEGFQPPDTQMVCENDEFKVSRNPETKELEVVVHEMGFPRGKIIGAYSIAYRDGYRPVTVVMDRTEIDHMFTGQNKDNWNKWTSDMFGKHVEQRGLKKQYGLDFGDDEIPQGSVMDNTSSYERKDITAEAEQMASGQRSNLPEPEPEEQPDPAKEEATKIEAARQQMKDKFKALGITGKEDKGKYINQHCKMKGDTPSLSEMFGLLKIMDMHIEEKKAIDAAADELED</sequence>
<evidence type="ECO:0000313" key="3">
    <source>
        <dbReference type="Proteomes" id="UP000295418"/>
    </source>
</evidence>
<accession>A0A4R4E8G3</accession>
<dbReference type="AlphaFoldDB" id="A0A4R4E8G3"/>
<organism evidence="2 3">
    <name type="scientific">Paenibacillus albiflavus</name>
    <dbReference type="NCBI Taxonomy" id="2545760"/>
    <lineage>
        <taxon>Bacteria</taxon>
        <taxon>Bacillati</taxon>
        <taxon>Bacillota</taxon>
        <taxon>Bacilli</taxon>
        <taxon>Bacillales</taxon>
        <taxon>Paenibacillaceae</taxon>
        <taxon>Paenibacillus</taxon>
    </lineage>
</organism>